<protein>
    <submittedName>
        <fullName evidence="1">Uncharacterized protein</fullName>
    </submittedName>
</protein>
<evidence type="ECO:0000313" key="1">
    <source>
        <dbReference type="EMBL" id="ASM77011.1"/>
    </source>
</evidence>
<dbReference type="AlphaFoldDB" id="A0A221KDC5"/>
<dbReference type="Proteomes" id="UP000199729">
    <property type="component" value="Chromosome"/>
</dbReference>
<gene>
    <name evidence="1" type="ORF">VITFI_CDS1233</name>
</gene>
<dbReference type="EMBL" id="CP022423">
    <property type="protein sequence ID" value="ASM77011.1"/>
    <property type="molecule type" value="Genomic_DNA"/>
</dbReference>
<accession>A0A221KDC5</accession>
<evidence type="ECO:0000313" key="2">
    <source>
        <dbReference type="Proteomes" id="UP000199729"/>
    </source>
</evidence>
<organism evidence="1 2">
    <name type="scientific">Vitreoscilla filiformis</name>
    <dbReference type="NCBI Taxonomy" id="63"/>
    <lineage>
        <taxon>Bacteria</taxon>
        <taxon>Pseudomonadati</taxon>
        <taxon>Pseudomonadota</taxon>
        <taxon>Betaproteobacteria</taxon>
        <taxon>Neisseriales</taxon>
        <taxon>Neisseriaceae</taxon>
        <taxon>Vitreoscilla</taxon>
    </lineage>
</organism>
<proteinExistence type="predicted"/>
<sequence length="137" mass="15417">MRNLLLVINDSQPINYWLDSVRGISESDIDLLLAQGLIEPVAGAEVARHLAHATPDSDWAQAKQLINDTGYVALYDVLTAQGRQHLSLMKGYRFVLEVEKCDCAATLRTLAHRFLEQLRQEQGMDAVRQFILALQRA</sequence>
<dbReference type="KEGG" id="vff:VITFI_CDS1233"/>
<keyword evidence="2" id="KW-1185">Reference proteome</keyword>
<name>A0A221KDC5_VITFI</name>
<reference evidence="1 2" key="1">
    <citation type="submission" date="2017-07" db="EMBL/GenBank/DDBJ databases">
        <title>Complete Genome Sequence of the cosmetic ferment Vitreoscilla filiformis (ATCC15551).</title>
        <authorList>
            <person name="Contreras S."/>
            <person name="Sagory-Zalkind P."/>
            <person name="Blanquart H."/>
            <person name="Iltis A."/>
            <person name="Morand S.C."/>
        </authorList>
    </citation>
    <scope>NUCLEOTIDE SEQUENCE [LARGE SCALE GENOMIC DNA]</scope>
    <source>
        <strain evidence="1 2">ATCC 15551</strain>
    </source>
</reference>